<name>T2KPI0_FORAG</name>
<feature type="compositionally biased region" description="Polar residues" evidence="1">
    <location>
        <begin position="248"/>
        <end position="265"/>
    </location>
</feature>
<reference evidence="2 3" key="1">
    <citation type="journal article" date="2013" name="Appl. Environ. Microbiol.">
        <title>The genome of the alga-associated marine flavobacterium Formosa agariphila KMM 3901T reveals a broad potential for degradation of algal polysaccharides.</title>
        <authorList>
            <person name="Mann A.J."/>
            <person name="Hahnke R.L."/>
            <person name="Huang S."/>
            <person name="Werner J."/>
            <person name="Xing P."/>
            <person name="Barbeyron T."/>
            <person name="Huettel B."/>
            <person name="Stueber K."/>
            <person name="Reinhardt R."/>
            <person name="Harder J."/>
            <person name="Gloeckner F.O."/>
            <person name="Amann R.I."/>
            <person name="Teeling H."/>
        </authorList>
    </citation>
    <scope>NUCLEOTIDE SEQUENCE [LARGE SCALE GENOMIC DNA]</scope>
    <source>
        <strain evidence="3">DSM 15362 / KCTC 12365 / LMG 23005 / KMM 3901</strain>
    </source>
</reference>
<dbReference type="eggNOG" id="ENOG502Z7WP">
    <property type="taxonomic scope" value="Bacteria"/>
</dbReference>
<dbReference type="AlphaFoldDB" id="T2KPI0"/>
<dbReference type="EMBL" id="HG315671">
    <property type="protein sequence ID" value="CDF79889.1"/>
    <property type="molecule type" value="Genomic_DNA"/>
</dbReference>
<dbReference type="HOGENOM" id="CLU_090961_0_0_10"/>
<protein>
    <submittedName>
        <fullName evidence="2">Uncharacterized protein</fullName>
    </submittedName>
</protein>
<dbReference type="PATRIC" id="fig|1347342.6.peg.2184"/>
<evidence type="ECO:0000313" key="2">
    <source>
        <dbReference type="EMBL" id="CDF79889.1"/>
    </source>
</evidence>
<feature type="region of interest" description="Disordered" evidence="1">
    <location>
        <begin position="246"/>
        <end position="265"/>
    </location>
</feature>
<sequence length="265" mass="30645">MAKSIITTDDLREFKMELLDDTKKLSIKQSKGELKRYLRSSEVMELLQVSVGISLFQGWNSSRFAIEFYVNQKDLMFASKIVSKSTYHRCVTELNTWNYLSYFPSNNPYKGSKIKMPIFGTNDNTVSEQFIPKLGQLAGQYRPKFVPLLDHNRPILEQAIYQYRPTCGQALVSTINNNKQVNNIKQPKGCQEVKLFLLKKKFNADEGKKFFEYYKNRDWKTSGGNDIRDWRAKVINGMDRTAIFDLGNNPNKKTSVPNQGQLTNH</sequence>
<dbReference type="Proteomes" id="UP000016160">
    <property type="component" value="Chromosome"/>
</dbReference>
<organism evidence="2 3">
    <name type="scientific">Formosa agariphila (strain DSM 15362 / KCTC 12365 / LMG 23005 / KMM 3901 / M-2Alg 35-1)</name>
    <dbReference type="NCBI Taxonomy" id="1347342"/>
    <lineage>
        <taxon>Bacteria</taxon>
        <taxon>Pseudomonadati</taxon>
        <taxon>Bacteroidota</taxon>
        <taxon>Flavobacteriia</taxon>
        <taxon>Flavobacteriales</taxon>
        <taxon>Flavobacteriaceae</taxon>
        <taxon>Formosa</taxon>
    </lineage>
</organism>
<proteinExistence type="predicted"/>
<keyword evidence="3" id="KW-1185">Reference proteome</keyword>
<evidence type="ECO:0000256" key="1">
    <source>
        <dbReference type="SAM" id="MobiDB-lite"/>
    </source>
</evidence>
<dbReference type="STRING" id="1347342.BN863_21770"/>
<evidence type="ECO:0000313" key="3">
    <source>
        <dbReference type="Proteomes" id="UP000016160"/>
    </source>
</evidence>
<gene>
    <name evidence="2" type="ORF">BN863_21770</name>
</gene>
<accession>T2KPI0</accession>